<keyword evidence="5" id="KW-1185">Reference proteome</keyword>
<comment type="similarity">
    <text evidence="1">Belongs to the palA/RIM20 family.</text>
</comment>
<dbReference type="PANTHER" id="PTHR23030:SF39">
    <property type="entry name" value="PROGRAMMED CELL DEATH 6-INTERACTING PROTEIN"/>
    <property type="match status" value="1"/>
</dbReference>
<evidence type="ECO:0000313" key="5">
    <source>
        <dbReference type="Proteomes" id="UP000193685"/>
    </source>
</evidence>
<feature type="coiled-coil region" evidence="2">
    <location>
        <begin position="440"/>
        <end position="467"/>
    </location>
</feature>
<dbReference type="GeneID" id="63783465"/>
<evidence type="ECO:0000256" key="1">
    <source>
        <dbReference type="ARBA" id="ARBA00038154"/>
    </source>
</evidence>
<dbReference type="PANTHER" id="PTHR23030">
    <property type="entry name" value="PCD6 INTERACTING PROTEIN-RELATED"/>
    <property type="match status" value="1"/>
</dbReference>
<dbReference type="AlphaFoldDB" id="A0A1Y2FGL0"/>
<dbReference type="SMART" id="SM01041">
    <property type="entry name" value="BRO1"/>
    <property type="match status" value="1"/>
</dbReference>
<name>A0A1Y2FGL0_PROLT</name>
<feature type="domain" description="BRO1" evidence="3">
    <location>
        <begin position="4"/>
        <end position="387"/>
    </location>
</feature>
<dbReference type="STRING" id="56484.A0A1Y2FGL0"/>
<sequence>MVSNLWPIALRTTAPVAVEDHITAQIQERFLQPPDLFHNDIARIAQMRIDATRTTVPESTLADQILVYYRHLCTLTSKFHDDLWEATWMDQVHGSTKRQSLAFERCNVLYNLAATYAMMGLAEDRRTMEGLKQSHAKLQQSAGLFAMLVEDCRRALDEVQLPHELSEEAITSLEQLTLAEAQECIWQRAVMDRMKDKLIAQLSQQVSVYYAAALSHHQKSNALDSKLVHHLSLKRAHFAAAAQFRMSSHAVSQQAYGEEVARLQLARELCNGASSHRDYVAAPIANDFTSLVERVASSLERAERDNDIIYMIPVPTPSQLADIVPTSMVKPVLSETLKASLSSTTDTLFVSLMSSVVSNVLAIYNHRKDQLVASRAIQPMSKLTSEMTEFLQTHALPGALTALEQPLGLPDSILRATEQIKAKGGLPHLTVLLAEGVSLADANEGLMAQMTDMLDEEEEEDAALRGQFGKEYPLPSSKDAFGGYRKQLSQYKEFVGKAKQADSLIAQKIKQWERPILLLGGDVELLANAVPDARRIALTPAAETSAHRVRSLLARWESLQVKRQQALDRIRRFAAEDDPKARLLQEAEHMDGQLDAGQFEPLMEQLLAQYEPFLQPLQQQSSLQASLTQELNVAAADFFTHKEAIASGTQARQAVLQQLTQASDKFDEIRVNLSEGAKFYHDLHAALNRLADEVRERIAARRHAVEQADASIVKSLEAVRLAGDTSAPPDVLMTGVWRPEDGIRLANSAAKPKAVKKPASNLFDPATHSIQFGKR</sequence>
<dbReference type="Gene3D" id="1.20.140.50">
    <property type="entry name" value="alix/aip1 like domains"/>
    <property type="match status" value="1"/>
</dbReference>
<dbReference type="InterPro" id="IPR004328">
    <property type="entry name" value="BRO1_dom"/>
</dbReference>
<proteinExistence type="inferred from homology"/>
<dbReference type="InterPro" id="IPR025304">
    <property type="entry name" value="ALIX_V_dom"/>
</dbReference>
<dbReference type="Pfam" id="PF13949">
    <property type="entry name" value="ALIX_LYPXL_bnd"/>
    <property type="match status" value="1"/>
</dbReference>
<evidence type="ECO:0000313" key="4">
    <source>
        <dbReference type="EMBL" id="ORY83062.1"/>
    </source>
</evidence>
<gene>
    <name evidence="4" type="ORF">BCR37DRAFT_291351</name>
</gene>
<dbReference type="GO" id="GO:0005768">
    <property type="term" value="C:endosome"/>
    <property type="evidence" value="ECO:0007669"/>
    <property type="project" value="TreeGrafter"/>
</dbReference>
<dbReference type="Pfam" id="PF03097">
    <property type="entry name" value="BRO1"/>
    <property type="match status" value="1"/>
</dbReference>
<dbReference type="Proteomes" id="UP000193685">
    <property type="component" value="Unassembled WGS sequence"/>
</dbReference>
<reference evidence="4 5" key="1">
    <citation type="submission" date="2016-07" db="EMBL/GenBank/DDBJ databases">
        <title>Pervasive Adenine N6-methylation of Active Genes in Fungi.</title>
        <authorList>
            <consortium name="DOE Joint Genome Institute"/>
            <person name="Mondo S.J."/>
            <person name="Dannebaum R.O."/>
            <person name="Kuo R.C."/>
            <person name="Labutti K."/>
            <person name="Haridas S."/>
            <person name="Kuo A."/>
            <person name="Salamov A."/>
            <person name="Ahrendt S.R."/>
            <person name="Lipzen A."/>
            <person name="Sullivan W."/>
            <person name="Andreopoulos W.B."/>
            <person name="Clum A."/>
            <person name="Lindquist E."/>
            <person name="Daum C."/>
            <person name="Ramamoorthy G.K."/>
            <person name="Gryganskyi A."/>
            <person name="Culley D."/>
            <person name="Magnuson J.K."/>
            <person name="James T.Y."/>
            <person name="O'Malley M.A."/>
            <person name="Stajich J.E."/>
            <person name="Spatafora J.W."/>
            <person name="Visel A."/>
            <person name="Grigoriev I.V."/>
        </authorList>
    </citation>
    <scope>NUCLEOTIDE SEQUENCE [LARGE SCALE GENOMIC DNA]</scope>
    <source>
        <strain evidence="4 5">12-1054</strain>
    </source>
</reference>
<dbReference type="RefSeq" id="XP_040725643.1">
    <property type="nucleotide sequence ID" value="XM_040866866.1"/>
</dbReference>
<dbReference type="EMBL" id="MCFI01000008">
    <property type="protein sequence ID" value="ORY83062.1"/>
    <property type="molecule type" value="Genomic_DNA"/>
</dbReference>
<accession>A0A1Y2FGL0</accession>
<comment type="caution">
    <text evidence="4">The sequence shown here is derived from an EMBL/GenBank/DDBJ whole genome shotgun (WGS) entry which is preliminary data.</text>
</comment>
<evidence type="ECO:0000256" key="2">
    <source>
        <dbReference type="SAM" id="Coils"/>
    </source>
</evidence>
<dbReference type="InterPro" id="IPR038499">
    <property type="entry name" value="BRO1_sf"/>
</dbReference>
<dbReference type="Gene3D" id="1.20.120.560">
    <property type="entry name" value="alix/aip1 in complex with the ypdl late domain"/>
    <property type="match status" value="1"/>
</dbReference>
<keyword evidence="2" id="KW-0175">Coiled coil</keyword>
<organism evidence="4 5">
    <name type="scientific">Protomyces lactucae-debilis</name>
    <dbReference type="NCBI Taxonomy" id="2754530"/>
    <lineage>
        <taxon>Eukaryota</taxon>
        <taxon>Fungi</taxon>
        <taxon>Dikarya</taxon>
        <taxon>Ascomycota</taxon>
        <taxon>Taphrinomycotina</taxon>
        <taxon>Taphrinomycetes</taxon>
        <taxon>Taphrinales</taxon>
        <taxon>Protomycetaceae</taxon>
        <taxon>Protomyces</taxon>
    </lineage>
</organism>
<protein>
    <submittedName>
        <fullName evidence="4">BRO1-like domain-domain-containing protein</fullName>
    </submittedName>
</protein>
<dbReference type="PROSITE" id="PS51180">
    <property type="entry name" value="BRO1"/>
    <property type="match status" value="1"/>
</dbReference>
<dbReference type="OMA" id="VSHAEEM"/>
<dbReference type="OrthoDB" id="64867at2759"/>
<evidence type="ECO:0000259" key="3">
    <source>
        <dbReference type="PROSITE" id="PS51180"/>
    </source>
</evidence>
<dbReference type="Gene3D" id="1.25.40.280">
    <property type="entry name" value="alix/aip1 like domains"/>
    <property type="match status" value="1"/>
</dbReference>